<accession>A1ZT58</accession>
<dbReference type="RefSeq" id="WP_002700992.1">
    <property type="nucleotide sequence ID" value="NZ_AAWS01000034.1"/>
</dbReference>
<organism evidence="1 2">
    <name type="scientific">Microscilla marina ATCC 23134</name>
    <dbReference type="NCBI Taxonomy" id="313606"/>
    <lineage>
        <taxon>Bacteria</taxon>
        <taxon>Pseudomonadati</taxon>
        <taxon>Bacteroidota</taxon>
        <taxon>Cytophagia</taxon>
        <taxon>Cytophagales</taxon>
        <taxon>Microscillaceae</taxon>
        <taxon>Microscilla</taxon>
    </lineage>
</organism>
<dbReference type="eggNOG" id="ENOG502ZI0R">
    <property type="taxonomic scope" value="Bacteria"/>
</dbReference>
<dbReference type="Proteomes" id="UP000004095">
    <property type="component" value="Unassembled WGS sequence"/>
</dbReference>
<protein>
    <submittedName>
        <fullName evidence="1">Uncharacterized protein</fullName>
    </submittedName>
</protein>
<evidence type="ECO:0000313" key="1">
    <source>
        <dbReference type="EMBL" id="EAY26448.1"/>
    </source>
</evidence>
<sequence>MLNESLLQNFPPANDKDVFDIIQFIKKSPLEKNYWRILKTLYKKTETYFLGLSSQDRHAIDVESTNNQLLMLTHLIFKIDRINPQDVKSPYPTHATLRYMKRRARRFLRTLAVQQPQYYFQIASKLLVFQADKPPFNLSYQWISADILLGNSRRAHQKGHGQGKFVFDGNRYHLHRREDGQPEVWDGHLNFLQELLMKNLPWEIYEFAVKILDHHQATPTQVSEEVLEKFFSAPSHWLKRTATAMAYQTFLFQGVKPALFAGMWLYSNATIRKKIDETDANRPNKGAKWYKDYGKHLFKYSFNELRVGNNGKRIVKALELVQQKYAQEIQPDSILPIAPALLQSKHKALNDLALQGADFAQEGDAMEWLKALGTNANEQLYKQLAKKLITKFTQRYMYARDIEPYVYNVSPYIADFGWRLSDKLSWGIYSVWSKLTDYQHNNRIKRAYFINAITTQAGINAFMNYYSGRHYLNSLPEYILNDIISDGDKRVYDFLVNRLKLDLIKQPMYHLQRLAVFPGDVKEGILAEALQKLKNKDLFKDSWGVNNGFSNIYGNDWAIDAFFQLLDIAKVSDAGASNLCGHVFKYDQLAERLMAYIYGLPNSSNRKSLFLKHLADKLSRDVNLGSRIPAELISEVMLRMNFEMLLTLVATANDQAWENLSKAVYQQLLHKQNEVGFWKNILERVLSAESQVLSNRLIEDQGFFELFQQQKDASVLEINHPSFEQALLAWVKNNEDLFTAGAAPLRSLCYHKLPSLRQWGLAKATEMGMSIMFGLQLLESGIPDTMAAGRAYFNGLAAGSDDEREAALALCDSPSKEVRTFGMEFLTQRKDQLKDQPQVLAFLSEHADAFVQAFVSHEISQQALNEPFVARFDKEILRMKNRSRKAKEHTKKRVEETMAVDAQVLKEVARSGGKTDAEWAIVQLTKKALAGEEIDGFVLD</sequence>
<name>A1ZT58_MICM2</name>
<gene>
    <name evidence="1" type="ORF">M23134_07043</name>
</gene>
<comment type="caution">
    <text evidence="1">The sequence shown here is derived from an EMBL/GenBank/DDBJ whole genome shotgun (WGS) entry which is preliminary data.</text>
</comment>
<evidence type="ECO:0000313" key="2">
    <source>
        <dbReference type="Proteomes" id="UP000004095"/>
    </source>
</evidence>
<proteinExistence type="predicted"/>
<dbReference type="EMBL" id="AAWS01000034">
    <property type="protein sequence ID" value="EAY26448.1"/>
    <property type="molecule type" value="Genomic_DNA"/>
</dbReference>
<keyword evidence="2" id="KW-1185">Reference proteome</keyword>
<reference evidence="1 2" key="1">
    <citation type="submission" date="2007-01" db="EMBL/GenBank/DDBJ databases">
        <authorList>
            <person name="Haygood M."/>
            <person name="Podell S."/>
            <person name="Anderson C."/>
            <person name="Hopkinson B."/>
            <person name="Roe K."/>
            <person name="Barbeau K."/>
            <person name="Gaasterland T."/>
            <person name="Ferriera S."/>
            <person name="Johnson J."/>
            <person name="Kravitz S."/>
            <person name="Beeson K."/>
            <person name="Sutton G."/>
            <person name="Rogers Y.-H."/>
            <person name="Friedman R."/>
            <person name="Frazier M."/>
            <person name="Venter J.C."/>
        </authorList>
    </citation>
    <scope>NUCLEOTIDE SEQUENCE [LARGE SCALE GENOMIC DNA]</scope>
    <source>
        <strain evidence="1 2">ATCC 23134</strain>
    </source>
</reference>
<dbReference type="AlphaFoldDB" id="A1ZT58"/>